<sequence>MRNFVIGGAILLGLFIILPFFNIDSSLLFVVLSEWITKFVLSWIALYWLIRGVKALENKLNNSY</sequence>
<dbReference type="RefSeq" id="WP_390301561.1">
    <property type="nucleotide sequence ID" value="NZ_JBHRRZ010000002.1"/>
</dbReference>
<evidence type="ECO:0008006" key="4">
    <source>
        <dbReference type="Google" id="ProtNLM"/>
    </source>
</evidence>
<keyword evidence="1" id="KW-0812">Transmembrane</keyword>
<keyword evidence="1" id="KW-1133">Transmembrane helix</keyword>
<keyword evidence="1" id="KW-0472">Membrane</keyword>
<feature type="transmembrane region" description="Helical" evidence="1">
    <location>
        <begin position="27"/>
        <end position="50"/>
    </location>
</feature>
<dbReference type="EMBL" id="JBHRRZ010000002">
    <property type="protein sequence ID" value="MFC2946933.1"/>
    <property type="molecule type" value="Genomic_DNA"/>
</dbReference>
<evidence type="ECO:0000313" key="3">
    <source>
        <dbReference type="Proteomes" id="UP001595387"/>
    </source>
</evidence>
<dbReference type="Proteomes" id="UP001595387">
    <property type="component" value="Unassembled WGS sequence"/>
</dbReference>
<comment type="caution">
    <text evidence="2">The sequence shown here is derived from an EMBL/GenBank/DDBJ whole genome shotgun (WGS) entry which is preliminary data.</text>
</comment>
<evidence type="ECO:0000313" key="2">
    <source>
        <dbReference type="EMBL" id="MFC2946933.1"/>
    </source>
</evidence>
<reference evidence="3" key="1">
    <citation type="journal article" date="2019" name="Int. J. Syst. Evol. Microbiol.">
        <title>The Global Catalogue of Microorganisms (GCM) 10K type strain sequencing project: providing services to taxonomists for standard genome sequencing and annotation.</title>
        <authorList>
            <consortium name="The Broad Institute Genomics Platform"/>
            <consortium name="The Broad Institute Genome Sequencing Center for Infectious Disease"/>
            <person name="Wu L."/>
            <person name="Ma J."/>
        </authorList>
    </citation>
    <scope>NUCLEOTIDE SEQUENCE [LARGE SCALE GENOMIC DNA]</scope>
    <source>
        <strain evidence="3">KCTC 13193</strain>
    </source>
</reference>
<name>A0ABV7A1W4_9BACI</name>
<feature type="transmembrane region" description="Helical" evidence="1">
    <location>
        <begin position="5"/>
        <end position="21"/>
    </location>
</feature>
<proteinExistence type="predicted"/>
<evidence type="ECO:0000256" key="1">
    <source>
        <dbReference type="SAM" id="Phobius"/>
    </source>
</evidence>
<gene>
    <name evidence="2" type="ORF">ACFODW_00950</name>
</gene>
<keyword evidence="3" id="KW-1185">Reference proteome</keyword>
<protein>
    <recommendedName>
        <fullName evidence="4">Permease</fullName>
    </recommendedName>
</protein>
<accession>A0ABV7A1W4</accession>
<organism evidence="2 3">
    <name type="scientific">Virgibacillus sediminis</name>
    <dbReference type="NCBI Taxonomy" id="202260"/>
    <lineage>
        <taxon>Bacteria</taxon>
        <taxon>Bacillati</taxon>
        <taxon>Bacillota</taxon>
        <taxon>Bacilli</taxon>
        <taxon>Bacillales</taxon>
        <taxon>Bacillaceae</taxon>
        <taxon>Virgibacillus</taxon>
    </lineage>
</organism>